<dbReference type="PROSITE" id="PS51257">
    <property type="entry name" value="PROKAR_LIPOPROTEIN"/>
    <property type="match status" value="1"/>
</dbReference>
<accession>A0ABW1YP08</accession>
<keyword evidence="1" id="KW-0732">Signal</keyword>
<protein>
    <recommendedName>
        <fullName evidence="4">Lipoprotein</fullName>
    </recommendedName>
</protein>
<dbReference type="EMBL" id="JBHSVR010000001">
    <property type="protein sequence ID" value="MFC6633812.1"/>
    <property type="molecule type" value="Genomic_DNA"/>
</dbReference>
<feature type="signal peptide" evidence="1">
    <location>
        <begin position="1"/>
        <end position="20"/>
    </location>
</feature>
<dbReference type="RefSeq" id="WP_193190661.1">
    <property type="nucleotide sequence ID" value="NZ_JACZFR010000014.1"/>
</dbReference>
<reference evidence="3" key="1">
    <citation type="journal article" date="2019" name="Int. J. Syst. Evol. Microbiol.">
        <title>The Global Catalogue of Microorganisms (GCM) 10K type strain sequencing project: providing services to taxonomists for standard genome sequencing and annotation.</title>
        <authorList>
            <consortium name="The Broad Institute Genomics Platform"/>
            <consortium name="The Broad Institute Genome Sequencing Center for Infectious Disease"/>
            <person name="Wu L."/>
            <person name="Ma J."/>
        </authorList>
    </citation>
    <scope>NUCLEOTIDE SEQUENCE [LARGE SCALE GENOMIC DNA]</scope>
    <source>
        <strain evidence="3">CGMCC 1.13718</strain>
    </source>
</reference>
<gene>
    <name evidence="2" type="ORF">ACFQBM_10985</name>
</gene>
<proteinExistence type="predicted"/>
<feature type="chain" id="PRO_5047304548" description="Lipoprotein" evidence="1">
    <location>
        <begin position="21"/>
        <end position="304"/>
    </location>
</feature>
<name>A0ABW1YP08_9GAMM</name>
<evidence type="ECO:0000313" key="3">
    <source>
        <dbReference type="Proteomes" id="UP001596425"/>
    </source>
</evidence>
<keyword evidence="3" id="KW-1185">Reference proteome</keyword>
<dbReference type="Proteomes" id="UP001596425">
    <property type="component" value="Unassembled WGS sequence"/>
</dbReference>
<evidence type="ECO:0000313" key="2">
    <source>
        <dbReference type="EMBL" id="MFC6633812.1"/>
    </source>
</evidence>
<comment type="caution">
    <text evidence="2">The sequence shown here is derived from an EMBL/GenBank/DDBJ whole genome shotgun (WGS) entry which is preliminary data.</text>
</comment>
<evidence type="ECO:0008006" key="4">
    <source>
        <dbReference type="Google" id="ProtNLM"/>
    </source>
</evidence>
<evidence type="ECO:0000256" key="1">
    <source>
        <dbReference type="SAM" id="SignalP"/>
    </source>
</evidence>
<sequence>MKTIKILALAGALLSGCAHTSKYHIASGDLHSIQNLDHIYLEVEPLENGPLSVEIHPEPWRYHAAASHVAAAQYSTPPPPPGTSTGQAAAAGVAGGLIGTLIVREMAKSQALSAAQEPAQPLIEALAGRAIERDVREAVVDGLLTSDFAQGNPLEYGPQSEKGAPRLLLQPSIKLTNGLNVLKFNINAELRAGGKLPLYRNSVEYWSAGTGYSEKQENLAFWKASDLEFFYSELEQAIMHTSSYLAQSLGGTLPEAEEKAATHKIAGNDGWVMMRGNLVHSTDEFTVLKDLRGNIKIIRGALVL</sequence>
<organism evidence="2 3">
    <name type="scientific">Microbulbifer taiwanensis</name>
    <dbReference type="NCBI Taxonomy" id="986746"/>
    <lineage>
        <taxon>Bacteria</taxon>
        <taxon>Pseudomonadati</taxon>
        <taxon>Pseudomonadota</taxon>
        <taxon>Gammaproteobacteria</taxon>
        <taxon>Cellvibrionales</taxon>
        <taxon>Microbulbiferaceae</taxon>
        <taxon>Microbulbifer</taxon>
    </lineage>
</organism>